<evidence type="ECO:0000256" key="1">
    <source>
        <dbReference type="ARBA" id="ARBA00022729"/>
    </source>
</evidence>
<dbReference type="PDBsum" id="6IF7"/>
<feature type="binding site" evidence="5">
    <location>
        <position position="25"/>
    </location>
    <ligand>
        <name>Cu(2+)</name>
        <dbReference type="ChEBI" id="CHEBI:29036"/>
    </ligand>
</feature>
<keyword evidence="5" id="KW-0002">3D-structure</keyword>
<dbReference type="InterPro" id="IPR014756">
    <property type="entry name" value="Ig_E-set"/>
</dbReference>
<sequence>MGRSWGVVAVMVLCASGLLGIVRGHGSMEDPISRVYRCRLENPERPTSPACQAAVALSGTQAFYDWNEVNIPNAAGRHRELIPDGQLCSAGRFKFRGLDLARSDWIATPLPSGASSFPFRYIATAAHLGFFEFYVTREGYQPTVPLKWADLEELPFINVTNPPLVSGSYQITGTTPSGKSGSHLIYVIWQRTDSPEAFYSCSDVYFTDALSLHSTT</sequence>
<reference evidence="5" key="2">
    <citation type="journal article" date="2019" name="Planta">
        <title>Insecticidal fern protein Tma12 is possibly a lytic polysaccharide monooxygenase.</title>
        <authorList>
            <person name="Yadav S.K."/>
            <person name="Archana"/>
            <person name="Singh R."/>
            <person name="Singh P.K."/>
            <person name="Vasudev P.G."/>
        </authorList>
    </citation>
    <scope>X-RAY CRYSTALLOGRAPHY (2.20 ANGSTROMS) OF 25-207 IN COMPLEX WITH CU(2+)</scope>
    <scope>DISULFIDE BONDS</scope>
</reference>
<evidence type="ECO:0000256" key="2">
    <source>
        <dbReference type="SAM" id="SignalP"/>
    </source>
</evidence>
<dbReference type="AlphaFoldDB" id="W5QLL4"/>
<dbReference type="Pfam" id="PF03067">
    <property type="entry name" value="LPMO_10"/>
    <property type="match status" value="1"/>
</dbReference>
<dbReference type="PDB" id="6IF7">
    <property type="method" value="X-ray"/>
    <property type="resolution" value="2.20 A"/>
    <property type="chains" value="A=25-207"/>
</dbReference>
<evidence type="ECO:0007829" key="5">
    <source>
        <dbReference type="PDB" id="6IF7"/>
    </source>
</evidence>
<dbReference type="CDD" id="cd21177">
    <property type="entry name" value="LPMO_AA10"/>
    <property type="match status" value="1"/>
</dbReference>
<dbReference type="SMR" id="W5QLL4"/>
<proteinExistence type="evidence at protein level"/>
<dbReference type="Gene3D" id="2.70.50.50">
    <property type="entry name" value="chitin-binding protein cbp21"/>
    <property type="match status" value="1"/>
</dbReference>
<feature type="disulfide bond" evidence="5">
    <location>
        <begin position="38"/>
        <end position="51"/>
    </location>
</feature>
<keyword evidence="1 2" id="KW-0732">Signal</keyword>
<organism evidence="4">
    <name type="scientific">Tectaria macrodonta</name>
    <dbReference type="NCBI Taxonomy" id="1137752"/>
    <lineage>
        <taxon>Eukaryota</taxon>
        <taxon>Viridiplantae</taxon>
        <taxon>Streptophyta</taxon>
        <taxon>Embryophyta</taxon>
        <taxon>Tracheophyta</taxon>
        <taxon>Polypodiopsida</taxon>
        <taxon>Polypodiidae</taxon>
        <taxon>Polypodiales</taxon>
        <taxon>Polypodiineae</taxon>
        <taxon>Tectariaceae</taxon>
        <taxon>Tectaria</taxon>
    </lineage>
</organism>
<protein>
    <submittedName>
        <fullName evidence="4">Chitin binding protein</fullName>
    </submittedName>
</protein>
<dbReference type="InterPro" id="IPR004302">
    <property type="entry name" value="Cellulose/chitin-bd_N"/>
</dbReference>
<dbReference type="EMBL" id="JQ438776">
    <property type="protein sequence ID" value="AFR32946.1"/>
    <property type="molecule type" value="mRNA"/>
</dbReference>
<name>W5QLL4_9MONI</name>
<feature type="chain" id="PRO_5004870456" evidence="2">
    <location>
        <begin position="25"/>
        <end position="216"/>
    </location>
</feature>
<dbReference type="InterPro" id="IPR051024">
    <property type="entry name" value="GlcNAc_Chitin_IntDeg"/>
</dbReference>
<feature type="signal peptide" evidence="2">
    <location>
        <begin position="1"/>
        <end position="24"/>
    </location>
</feature>
<dbReference type="GO" id="GO:0046872">
    <property type="term" value="F:metal ion binding"/>
    <property type="evidence" value="ECO:0007669"/>
    <property type="project" value="UniProtKB-KW"/>
</dbReference>
<feature type="disulfide bond" evidence="5">
    <location>
        <begin position="88"/>
        <end position="201"/>
    </location>
</feature>
<evidence type="ECO:0000259" key="3">
    <source>
        <dbReference type="Pfam" id="PF03067"/>
    </source>
</evidence>
<accession>W5QLL4</accession>
<feature type="binding site" evidence="5">
    <location>
        <position position="127"/>
    </location>
    <ligand>
        <name>Cu(2+)</name>
        <dbReference type="ChEBI" id="CHEBI:29036"/>
    </ligand>
</feature>
<dbReference type="PANTHER" id="PTHR34823:SF1">
    <property type="entry name" value="CHITIN-BINDING TYPE-4 DOMAIN-CONTAINING PROTEIN"/>
    <property type="match status" value="1"/>
</dbReference>
<dbReference type="SUPFAM" id="SSF81296">
    <property type="entry name" value="E set domains"/>
    <property type="match status" value="1"/>
</dbReference>
<keyword evidence="5" id="KW-0479">Metal-binding</keyword>
<evidence type="ECO:0000313" key="4">
    <source>
        <dbReference type="EMBL" id="AFR32946.1"/>
    </source>
</evidence>
<feature type="domain" description="Chitin-binding type-4" evidence="3">
    <location>
        <begin position="25"/>
        <end position="204"/>
    </location>
</feature>
<reference evidence="4" key="1">
    <citation type="submission" date="2012-01" db="EMBL/GenBank/DDBJ databases">
        <title>Purification, cloning and characterization of new insecticidal protein from Tectaria macrodonta leaves.</title>
        <authorList>
            <person name="Upadhyay S.K."/>
            <person name="Singh P.K."/>
            <person name="Tuli R."/>
        </authorList>
    </citation>
    <scope>NUCLEOTIDE SEQUENCE</scope>
</reference>
<dbReference type="PANTHER" id="PTHR34823">
    <property type="entry name" value="GLCNAC-BINDING PROTEIN A"/>
    <property type="match status" value="1"/>
</dbReference>